<accession>A0A381XQ92</accession>
<dbReference type="AlphaFoldDB" id="A0A381XQ92"/>
<sequence length="35" mass="4107">MREFKKNGENRKADVIALKIEQLETKLHSRPLAKN</sequence>
<evidence type="ECO:0000313" key="1">
    <source>
        <dbReference type="EMBL" id="SVA66878.1"/>
    </source>
</evidence>
<name>A0A381XQ92_9ZZZZ</name>
<gene>
    <name evidence="1" type="ORF">METZ01_LOCUS119732</name>
</gene>
<proteinExistence type="predicted"/>
<protein>
    <submittedName>
        <fullName evidence="1">Uncharacterized protein</fullName>
    </submittedName>
</protein>
<reference evidence="1" key="1">
    <citation type="submission" date="2018-05" db="EMBL/GenBank/DDBJ databases">
        <authorList>
            <person name="Lanie J.A."/>
            <person name="Ng W.-L."/>
            <person name="Kazmierczak K.M."/>
            <person name="Andrzejewski T.M."/>
            <person name="Davidsen T.M."/>
            <person name="Wayne K.J."/>
            <person name="Tettelin H."/>
            <person name="Glass J.I."/>
            <person name="Rusch D."/>
            <person name="Podicherti R."/>
            <person name="Tsui H.-C.T."/>
            <person name="Winkler M.E."/>
        </authorList>
    </citation>
    <scope>NUCLEOTIDE SEQUENCE</scope>
</reference>
<dbReference type="EMBL" id="UINC01015977">
    <property type="protein sequence ID" value="SVA66878.1"/>
    <property type="molecule type" value="Genomic_DNA"/>
</dbReference>
<organism evidence="1">
    <name type="scientific">marine metagenome</name>
    <dbReference type="NCBI Taxonomy" id="408172"/>
    <lineage>
        <taxon>unclassified sequences</taxon>
        <taxon>metagenomes</taxon>
        <taxon>ecological metagenomes</taxon>
    </lineage>
</organism>